<evidence type="ECO:0000313" key="2">
    <source>
        <dbReference type="Proteomes" id="UP001152795"/>
    </source>
</evidence>
<reference evidence="1" key="1">
    <citation type="submission" date="2020-04" db="EMBL/GenBank/DDBJ databases">
        <authorList>
            <person name="Alioto T."/>
            <person name="Alioto T."/>
            <person name="Gomez Garrido J."/>
        </authorList>
    </citation>
    <scope>NUCLEOTIDE SEQUENCE</scope>
    <source>
        <strain evidence="1">A484AB</strain>
    </source>
</reference>
<comment type="caution">
    <text evidence="1">The sequence shown here is derived from an EMBL/GenBank/DDBJ whole genome shotgun (WGS) entry which is preliminary data.</text>
</comment>
<dbReference type="EMBL" id="CACRXK020003330">
    <property type="protein sequence ID" value="CAB3998347.1"/>
    <property type="molecule type" value="Genomic_DNA"/>
</dbReference>
<accession>A0A7D9I243</accession>
<organism evidence="1 2">
    <name type="scientific">Paramuricea clavata</name>
    <name type="common">Red gorgonian</name>
    <name type="synonym">Violescent sea-whip</name>
    <dbReference type="NCBI Taxonomy" id="317549"/>
    <lineage>
        <taxon>Eukaryota</taxon>
        <taxon>Metazoa</taxon>
        <taxon>Cnidaria</taxon>
        <taxon>Anthozoa</taxon>
        <taxon>Octocorallia</taxon>
        <taxon>Malacalcyonacea</taxon>
        <taxon>Plexauridae</taxon>
        <taxon>Paramuricea</taxon>
    </lineage>
</organism>
<dbReference type="AlphaFoldDB" id="A0A7D9I243"/>
<protein>
    <submittedName>
        <fullName evidence="1">Uncharacterized protein</fullName>
    </submittedName>
</protein>
<dbReference type="Proteomes" id="UP001152795">
    <property type="component" value="Unassembled WGS sequence"/>
</dbReference>
<feature type="non-terminal residue" evidence="1">
    <location>
        <position position="1"/>
    </location>
</feature>
<name>A0A7D9I243_PARCT</name>
<evidence type="ECO:0000313" key="1">
    <source>
        <dbReference type="EMBL" id="CAB3998347.1"/>
    </source>
</evidence>
<proteinExistence type="predicted"/>
<gene>
    <name evidence="1" type="ORF">PACLA_8A005181</name>
</gene>
<sequence>EGCKSTILCMWYYVAYTAGSLGWSLHSTIGLGSRVAGVANTLCSWCDDRTFCKFINFNNSFVLEAQKKKQK</sequence>
<keyword evidence="2" id="KW-1185">Reference proteome</keyword>